<reference evidence="2" key="1">
    <citation type="submission" date="2021-05" db="EMBL/GenBank/DDBJ databases">
        <authorList>
            <person name="Alioto T."/>
            <person name="Alioto T."/>
            <person name="Gomez Garrido J."/>
        </authorList>
    </citation>
    <scope>NUCLEOTIDE SEQUENCE</scope>
</reference>
<dbReference type="EMBL" id="HBUF01562382">
    <property type="protein sequence ID" value="CAG6762965.1"/>
    <property type="molecule type" value="Transcribed_RNA"/>
</dbReference>
<keyword evidence="1" id="KW-1133">Transmembrane helix</keyword>
<dbReference type="EMBL" id="HBUF01562383">
    <property type="protein sequence ID" value="CAG6762967.1"/>
    <property type="molecule type" value="Transcribed_RNA"/>
</dbReference>
<feature type="transmembrane region" description="Helical" evidence="1">
    <location>
        <begin position="26"/>
        <end position="47"/>
    </location>
</feature>
<proteinExistence type="predicted"/>
<keyword evidence="1" id="KW-0472">Membrane</keyword>
<organism evidence="2">
    <name type="scientific">Cacopsylla melanoneura</name>
    <dbReference type="NCBI Taxonomy" id="428564"/>
    <lineage>
        <taxon>Eukaryota</taxon>
        <taxon>Metazoa</taxon>
        <taxon>Ecdysozoa</taxon>
        <taxon>Arthropoda</taxon>
        <taxon>Hexapoda</taxon>
        <taxon>Insecta</taxon>
        <taxon>Pterygota</taxon>
        <taxon>Neoptera</taxon>
        <taxon>Paraneoptera</taxon>
        <taxon>Hemiptera</taxon>
        <taxon>Sternorrhyncha</taxon>
        <taxon>Psylloidea</taxon>
        <taxon>Psyllidae</taxon>
        <taxon>Psyllinae</taxon>
        <taxon>Cacopsylla</taxon>
    </lineage>
</organism>
<dbReference type="AlphaFoldDB" id="A0A8D9AC25"/>
<dbReference type="EMBL" id="HBUF01562384">
    <property type="protein sequence ID" value="CAG6762969.1"/>
    <property type="molecule type" value="Transcribed_RNA"/>
</dbReference>
<evidence type="ECO:0000313" key="2">
    <source>
        <dbReference type="EMBL" id="CAG6762965.1"/>
    </source>
</evidence>
<sequence length="123" mass="14024">MVLIFLSCLVNLLLRARVFFGLRSKGLYFLCSFLIKFLMFSFCFWCMTMYTRRMAFLTTLILDNLDAAPPVTLATLKLANSVLSSSSCFRSSFLSLVLNSEHFTLTILAALLVPFLMKNFDSF</sequence>
<evidence type="ECO:0000256" key="1">
    <source>
        <dbReference type="SAM" id="Phobius"/>
    </source>
</evidence>
<keyword evidence="1" id="KW-0812">Transmembrane</keyword>
<name>A0A8D9AC25_9HEMI</name>
<protein>
    <submittedName>
        <fullName evidence="2">Uncharacterized protein</fullName>
    </submittedName>
</protein>
<feature type="transmembrane region" description="Helical" evidence="1">
    <location>
        <begin position="93"/>
        <end position="117"/>
    </location>
</feature>
<accession>A0A8D9AC25</accession>